<dbReference type="EMBL" id="JXKM01000005">
    <property type="protein sequence ID" value="OJG35675.1"/>
    <property type="molecule type" value="Genomic_DNA"/>
</dbReference>
<keyword evidence="3" id="KW-1185">Reference proteome</keyword>
<dbReference type="STRING" id="319970.RV00_GL002429"/>
<dbReference type="OrthoDB" id="2194704at2"/>
<gene>
    <name evidence="2" type="ORF">RV00_GL002429</name>
</gene>
<dbReference type="RefSeq" id="WP_071862232.1">
    <property type="nucleotide sequence ID" value="NZ_JARQBO010000004.1"/>
</dbReference>
<protein>
    <submittedName>
        <fullName evidence="2">Uncharacterized protein</fullName>
    </submittedName>
</protein>
<dbReference type="Proteomes" id="UP000183700">
    <property type="component" value="Unassembled WGS sequence"/>
</dbReference>
<name>A0A1L8SUJ5_9ENTE</name>
<keyword evidence="1" id="KW-0812">Transmembrane</keyword>
<organism evidence="2 3">
    <name type="scientific">Enterococcus devriesei</name>
    <dbReference type="NCBI Taxonomy" id="319970"/>
    <lineage>
        <taxon>Bacteria</taxon>
        <taxon>Bacillati</taxon>
        <taxon>Bacillota</taxon>
        <taxon>Bacilli</taxon>
        <taxon>Lactobacillales</taxon>
        <taxon>Enterococcaceae</taxon>
        <taxon>Enterococcus</taxon>
    </lineage>
</organism>
<feature type="transmembrane region" description="Helical" evidence="1">
    <location>
        <begin position="92"/>
        <end position="112"/>
    </location>
</feature>
<sequence length="120" mass="14214">MKKFYSSSPFVHFVSYFIIGLFISWFVSLIQDGWSLRLFLNFPIVIFFLLFSYLLEVKTELTNYSKGIFYGGFFFSVGSFISLIIYHNPFSFKLLFLYVFLAFLGTIVWLFICQHFAHSK</sequence>
<comment type="caution">
    <text evidence="2">The sequence shown here is derived from an EMBL/GenBank/DDBJ whole genome shotgun (WGS) entry which is preliminary data.</text>
</comment>
<evidence type="ECO:0000313" key="2">
    <source>
        <dbReference type="EMBL" id="OJG35675.1"/>
    </source>
</evidence>
<evidence type="ECO:0000313" key="3">
    <source>
        <dbReference type="Proteomes" id="UP000183700"/>
    </source>
</evidence>
<keyword evidence="1" id="KW-0472">Membrane</keyword>
<feature type="transmembrane region" description="Helical" evidence="1">
    <location>
        <begin position="12"/>
        <end position="30"/>
    </location>
</feature>
<accession>A0A1L8SUJ5</accession>
<proteinExistence type="predicted"/>
<keyword evidence="1" id="KW-1133">Transmembrane helix</keyword>
<feature type="transmembrane region" description="Helical" evidence="1">
    <location>
        <begin position="36"/>
        <end position="55"/>
    </location>
</feature>
<feature type="transmembrane region" description="Helical" evidence="1">
    <location>
        <begin position="67"/>
        <end position="86"/>
    </location>
</feature>
<dbReference type="AlphaFoldDB" id="A0A1L8SUJ5"/>
<reference evidence="2 3" key="1">
    <citation type="submission" date="2014-12" db="EMBL/GenBank/DDBJ databases">
        <title>Draft genome sequences of 29 type strains of Enterococci.</title>
        <authorList>
            <person name="Zhong Z."/>
            <person name="Sun Z."/>
            <person name="Liu W."/>
            <person name="Zhang W."/>
            <person name="Zhang H."/>
        </authorList>
    </citation>
    <scope>NUCLEOTIDE SEQUENCE [LARGE SCALE GENOMIC DNA]</scope>
    <source>
        <strain evidence="2 3">DSM 22802</strain>
    </source>
</reference>
<evidence type="ECO:0000256" key="1">
    <source>
        <dbReference type="SAM" id="Phobius"/>
    </source>
</evidence>